<evidence type="ECO:0000313" key="2">
    <source>
        <dbReference type="EMBL" id="KAJ4405144.1"/>
    </source>
</evidence>
<keyword evidence="3" id="KW-1185">Reference proteome</keyword>
<feature type="compositionally biased region" description="Basic and acidic residues" evidence="1">
    <location>
        <begin position="87"/>
        <end position="101"/>
    </location>
</feature>
<dbReference type="EMBL" id="JAPEVA010000037">
    <property type="protein sequence ID" value="KAJ4405144.1"/>
    <property type="molecule type" value="Genomic_DNA"/>
</dbReference>
<feature type="compositionally biased region" description="Polar residues" evidence="1">
    <location>
        <begin position="249"/>
        <end position="283"/>
    </location>
</feature>
<evidence type="ECO:0000313" key="3">
    <source>
        <dbReference type="Proteomes" id="UP001140510"/>
    </source>
</evidence>
<name>A0A9W8ZET4_9PLEO</name>
<feature type="compositionally biased region" description="Polar residues" evidence="1">
    <location>
        <begin position="292"/>
        <end position="301"/>
    </location>
</feature>
<feature type="compositionally biased region" description="Basic residues" evidence="1">
    <location>
        <begin position="108"/>
        <end position="118"/>
    </location>
</feature>
<proteinExistence type="predicted"/>
<organism evidence="2 3">
    <name type="scientific">Didymella pomorum</name>
    <dbReference type="NCBI Taxonomy" id="749634"/>
    <lineage>
        <taxon>Eukaryota</taxon>
        <taxon>Fungi</taxon>
        <taxon>Dikarya</taxon>
        <taxon>Ascomycota</taxon>
        <taxon>Pezizomycotina</taxon>
        <taxon>Dothideomycetes</taxon>
        <taxon>Pleosporomycetidae</taxon>
        <taxon>Pleosporales</taxon>
        <taxon>Pleosporineae</taxon>
        <taxon>Didymellaceae</taxon>
        <taxon>Didymella</taxon>
    </lineage>
</organism>
<reference evidence="2" key="1">
    <citation type="submission" date="2022-10" db="EMBL/GenBank/DDBJ databases">
        <title>Tapping the CABI collections for fungal endophytes: first genome assemblies for Collariella, Neodidymelliopsis, Ascochyta clinopodiicola, Didymella pomorum, Didymosphaeria variabile, Neocosmospora piperis and Neocucurbitaria cava.</title>
        <authorList>
            <person name="Hill R."/>
        </authorList>
    </citation>
    <scope>NUCLEOTIDE SEQUENCE</scope>
    <source>
        <strain evidence="2">IMI 355091</strain>
    </source>
</reference>
<feature type="compositionally biased region" description="Low complexity" evidence="1">
    <location>
        <begin position="54"/>
        <end position="69"/>
    </location>
</feature>
<evidence type="ECO:0000256" key="1">
    <source>
        <dbReference type="SAM" id="MobiDB-lite"/>
    </source>
</evidence>
<gene>
    <name evidence="2" type="ORF">N0V91_005506</name>
</gene>
<dbReference type="AlphaFoldDB" id="A0A9W8ZET4"/>
<feature type="compositionally biased region" description="Polar residues" evidence="1">
    <location>
        <begin position="225"/>
        <end position="237"/>
    </location>
</feature>
<sequence>MKHENEVYVKSFPSAWLSAAKAPPNPTEHVSASAARSQRSARSSVPELESARNSSDGTTTEDGTSSDTELGPTPQGRVSSAPPTPRHSADEGRGATTKKQDAGLTVPKSRRLNAKRRNVSAPASEYSTFYPASWTIAPHRNVSQPSPAVKPANEPSFEPAAIPVSATVHAAWDRSRSTNSQEDVGPVPPTRRLFHRKSQTIAVTSPQSARSDWRSKSVHVPTWGRMQQSLSNGSYSTEHPPGPVRETITRQGTPGRHQSSNSTYSTFEPNFSQSQRFTSSKDASANRRVASKTYSEYGNED</sequence>
<protein>
    <submittedName>
        <fullName evidence="2">Uncharacterized protein</fullName>
    </submittedName>
</protein>
<feature type="region of interest" description="Disordered" evidence="1">
    <location>
        <begin position="138"/>
        <end position="157"/>
    </location>
</feature>
<comment type="caution">
    <text evidence="2">The sequence shown here is derived from an EMBL/GenBank/DDBJ whole genome shotgun (WGS) entry which is preliminary data.</text>
</comment>
<feature type="region of interest" description="Disordered" evidence="1">
    <location>
        <begin position="172"/>
        <end position="301"/>
    </location>
</feature>
<dbReference type="Proteomes" id="UP001140510">
    <property type="component" value="Unassembled WGS sequence"/>
</dbReference>
<feature type="compositionally biased region" description="Low complexity" evidence="1">
    <location>
        <begin position="31"/>
        <end position="44"/>
    </location>
</feature>
<feature type="region of interest" description="Disordered" evidence="1">
    <location>
        <begin position="18"/>
        <end position="124"/>
    </location>
</feature>
<accession>A0A9W8ZET4</accession>
<feature type="compositionally biased region" description="Polar residues" evidence="1">
    <location>
        <begin position="199"/>
        <end position="210"/>
    </location>
</feature>